<dbReference type="EMBL" id="JACCBS010000001">
    <property type="protein sequence ID" value="NYE57181.1"/>
    <property type="molecule type" value="Genomic_DNA"/>
</dbReference>
<sequence>MKCPHCGHDLLKENRKELYEFFSNELAEKYIAKALKEAKNTIAKIFTYLAIEIIILFIVILYFARQ</sequence>
<reference evidence="2 3" key="1">
    <citation type="submission" date="2020-07" db="EMBL/GenBank/DDBJ databases">
        <title>Genomic Encyclopedia of Type Strains, Phase III (KMG-III): the genomes of soil and plant-associated and newly described type strains.</title>
        <authorList>
            <person name="Whitman W."/>
        </authorList>
    </citation>
    <scope>NUCLEOTIDE SEQUENCE [LARGE SCALE GENOMIC DNA]</scope>
    <source>
        <strain evidence="2 3">DSM 11255</strain>
    </source>
</reference>
<comment type="caution">
    <text evidence="2">The sequence shown here is derived from an EMBL/GenBank/DDBJ whole genome shotgun (WGS) entry which is preliminary data.</text>
</comment>
<keyword evidence="1" id="KW-0812">Transmembrane</keyword>
<evidence type="ECO:0000256" key="1">
    <source>
        <dbReference type="SAM" id="Phobius"/>
    </source>
</evidence>
<organism evidence="2 3">
    <name type="scientific">Carboxydothermus ferrireducens DSM 11255</name>
    <dbReference type="NCBI Taxonomy" id="1119529"/>
    <lineage>
        <taxon>Bacteria</taxon>
        <taxon>Bacillati</taxon>
        <taxon>Bacillota</taxon>
        <taxon>Clostridia</taxon>
        <taxon>Thermoanaerobacterales</taxon>
        <taxon>Thermoanaerobacteraceae</taxon>
        <taxon>Carboxydothermus</taxon>
    </lineage>
</organism>
<gene>
    <name evidence="2" type="ORF">HDG70_000887</name>
</gene>
<keyword evidence="3" id="KW-1185">Reference proteome</keyword>
<keyword evidence="1" id="KW-1133">Transmembrane helix</keyword>
<name>A0ABX2R7M9_9THEO</name>
<dbReference type="RefSeq" id="WP_028052435.1">
    <property type="nucleotide sequence ID" value="NZ_ATYG01000021.1"/>
</dbReference>
<evidence type="ECO:0000313" key="3">
    <source>
        <dbReference type="Proteomes" id="UP000604066"/>
    </source>
</evidence>
<evidence type="ECO:0000313" key="2">
    <source>
        <dbReference type="EMBL" id="NYE57181.1"/>
    </source>
</evidence>
<accession>A0ABX2R7M9</accession>
<dbReference type="Proteomes" id="UP000604066">
    <property type="component" value="Unassembled WGS sequence"/>
</dbReference>
<proteinExistence type="predicted"/>
<protein>
    <submittedName>
        <fullName evidence="2">Membrane protein YvbJ</fullName>
    </submittedName>
</protein>
<feature type="transmembrane region" description="Helical" evidence="1">
    <location>
        <begin position="45"/>
        <end position="64"/>
    </location>
</feature>
<keyword evidence="1" id="KW-0472">Membrane</keyword>